<comment type="subcellular location">
    <subcellularLocation>
        <location evidence="1">Membrane</location>
        <topology evidence="1">Multi-pass membrane protein</topology>
    </subcellularLocation>
</comment>
<keyword evidence="6 9" id="KW-1133">Transmembrane helix</keyword>
<keyword evidence="7 9" id="KW-0472">Membrane</keyword>
<sequence length="1233" mass="135265">RLSIAPTFDCRSAPNCRKIDPETGSVTAGADEMAPARQARAHGSTVFPGGPLMFVNTRLRLAVYMRCAWTQRLIRRRPRMSGADELPWGVRAIRHLASRCCPNRLHFNREVCYRSSVVLLTYVAYMSYHMSRKPISVVKAVLHRNCSALAPPAPDAPDNWCDWAPFDGSDSKSSQLLGELDSAFLFSYAAAMFASGFVAERVNLRYFLSLGMLCSGIFSYMFGIGKTYQVHNIWFYIVAQALAGVAQTTGWPGVVTVMTNWFGKGKRGLIFGLWNSHTSIGNILGSVIAAHYVETDWALSFIVPGLIIGLLGFALFLFLVVRPSDVGINPCQERAFRPLHNQVANMEAGSSNSEVDDSDITIGEHEVLRRGVNERSRLLGDGGDDKQDQDQAIGFAGALKIPGVIEFSLTLFFAKLVSYTFLYWLPLYVNASTTMGATLSADLSTLFDVGGIVGAIVAGVVSDRTEMPAFTCVVMFLLSAPMMFIYQRLSVMGLGVNMLMLVLVGLLVNGPYALITTAVSAELGTHHSLEGNSKALATVTAIIDGTGSIGAAVGPLLAGFASTRGWHLVFDMLILSDLVALLLLLRLAKHEVARFRHRRDEVLQTCNKFFSSSGAAVKGKLPAALRPALRYKITNTGKPEGLPDLGFKPEPATMFAELQPAAEPEFRFDCHPPKWATKAADSSPFPDTLKPKRRLHVTYSDQQKANDKMLKYKITSLNQTRSFSTQRQFSGKPPAENSGAGSCKRKPHPCYKAKHKNCALANKDCPRFKLLECEQSKGSNCKLNYLDPNCTKKSAPYPSYSESCAESLPDDPSECQQCPWRTCDGADTIEPGKPVRNRRSFSTSCHLETTTGVVPGPAVPPFPLLFNKEDCGQTKRPCKQPPGPCEVRRQKEEEQRKEREIRIPPRPKKAAAVLLAKKKHPNCHPQGPKKPKRPDEGSVDADLSIEYGNVEWWHGRGKKPVVYGGVGDKCDDVTIRSKQEVTKKGWRKKATPQDQVRNKTTPFKGGRFIGAGGWMASRRAPICARAAVSHSAAGASLAVGPSRRFPLSRFETENVMLPLGMLLSCVFVGNGALEGGGVASAQDLDQYAVTCYICVNVSDNVVCNQFAIDRPCQPGETFCHTLHIMDARGGSVLVNKKCTGDHECQRNRVGCVKIDAQTMCISCCDRNYCNAHVPVNSSTAVFDDQISRMRMNAKNLFRERGKALTTTVRQSRGAWPSGRGLWLPVATLWWAFC</sequence>
<comment type="similarity">
    <text evidence="2">Belongs to the major facilitator superfamily. Organophosphate:Pi antiporter (OPA) (TC 2.A.1.4) family.</text>
</comment>
<keyword evidence="5 9" id="KW-0812">Transmembrane</keyword>
<dbReference type="Pfam" id="PF16975">
    <property type="entry name" value="UPAR_LY6_2"/>
    <property type="match status" value="1"/>
</dbReference>
<feature type="region of interest" description="Disordered" evidence="8">
    <location>
        <begin position="873"/>
        <end position="899"/>
    </location>
</feature>
<dbReference type="HOGENOM" id="CLU_007293_0_0_1"/>
<feature type="non-terminal residue" evidence="10">
    <location>
        <position position="1"/>
    </location>
</feature>
<feature type="transmembrane region" description="Helical" evidence="9">
    <location>
        <begin position="404"/>
        <end position="425"/>
    </location>
</feature>
<dbReference type="EMBL" id="KB740926">
    <property type="protein sequence ID" value="ENN78014.1"/>
    <property type="molecule type" value="Genomic_DNA"/>
</dbReference>
<feature type="compositionally biased region" description="Polar residues" evidence="8">
    <location>
        <begin position="992"/>
        <end position="1001"/>
    </location>
</feature>
<dbReference type="InterPro" id="IPR020846">
    <property type="entry name" value="MFS_dom"/>
</dbReference>
<feature type="compositionally biased region" description="Basic and acidic residues" evidence="8">
    <location>
        <begin position="886"/>
        <end position="899"/>
    </location>
</feature>
<evidence type="ECO:0000256" key="6">
    <source>
        <dbReference type="ARBA" id="ARBA00022989"/>
    </source>
</evidence>
<evidence type="ECO:0000313" key="10">
    <source>
        <dbReference type="EMBL" id="ENN78014.1"/>
    </source>
</evidence>
<feature type="transmembrane region" description="Helical" evidence="9">
    <location>
        <begin position="233"/>
        <end position="257"/>
    </location>
</feature>
<dbReference type="Pfam" id="PF07248">
    <property type="entry name" value="DUF1431"/>
    <property type="match status" value="1"/>
</dbReference>
<protein>
    <submittedName>
        <fullName evidence="10">Uncharacterized protein</fullName>
    </submittedName>
</protein>
<feature type="transmembrane region" description="Helical" evidence="9">
    <location>
        <begin position="469"/>
        <end position="486"/>
    </location>
</feature>
<dbReference type="InterPro" id="IPR011701">
    <property type="entry name" value="MFS"/>
</dbReference>
<feature type="region of interest" description="Disordered" evidence="8">
    <location>
        <begin position="983"/>
        <end position="1002"/>
    </location>
</feature>
<evidence type="ECO:0000256" key="1">
    <source>
        <dbReference type="ARBA" id="ARBA00004141"/>
    </source>
</evidence>
<evidence type="ECO:0000256" key="8">
    <source>
        <dbReference type="SAM" id="MobiDB-lite"/>
    </source>
</evidence>
<feature type="transmembrane region" description="Helical" evidence="9">
    <location>
        <begin position="566"/>
        <end position="588"/>
    </location>
</feature>
<evidence type="ECO:0000256" key="9">
    <source>
        <dbReference type="SAM" id="Phobius"/>
    </source>
</evidence>
<keyword evidence="3" id="KW-0813">Transport</keyword>
<dbReference type="Pfam" id="PF07690">
    <property type="entry name" value="MFS_1"/>
    <property type="match status" value="1"/>
</dbReference>
<dbReference type="SUPFAM" id="SSF57302">
    <property type="entry name" value="Snake toxin-like"/>
    <property type="match status" value="1"/>
</dbReference>
<feature type="compositionally biased region" description="Basic residues" evidence="8">
    <location>
        <begin position="918"/>
        <end position="932"/>
    </location>
</feature>
<dbReference type="InterPro" id="IPR006611">
    <property type="entry name" value="DUF1431_DROsp"/>
</dbReference>
<dbReference type="CDD" id="cd23567">
    <property type="entry name" value="TFP_LU_ECD_LYPD6_like"/>
    <property type="match status" value="1"/>
</dbReference>
<gene>
    <name evidence="10" type="ORF">YQE_05500</name>
</gene>
<dbReference type="PROSITE" id="PS50850">
    <property type="entry name" value="MFS"/>
    <property type="match status" value="1"/>
</dbReference>
<proteinExistence type="inferred from homology"/>
<organism evidence="10">
    <name type="scientific">Dendroctonus ponderosae</name>
    <name type="common">Mountain pine beetle</name>
    <dbReference type="NCBI Taxonomy" id="77166"/>
    <lineage>
        <taxon>Eukaryota</taxon>
        <taxon>Metazoa</taxon>
        <taxon>Ecdysozoa</taxon>
        <taxon>Arthropoda</taxon>
        <taxon>Hexapoda</taxon>
        <taxon>Insecta</taxon>
        <taxon>Pterygota</taxon>
        <taxon>Neoptera</taxon>
        <taxon>Endopterygota</taxon>
        <taxon>Coleoptera</taxon>
        <taxon>Polyphaga</taxon>
        <taxon>Cucujiformia</taxon>
        <taxon>Curculionidae</taxon>
        <taxon>Scolytinae</taxon>
        <taxon>Dendroctonus</taxon>
    </lineage>
</organism>
<dbReference type="InterPro" id="IPR045860">
    <property type="entry name" value="Snake_toxin-like_sf"/>
</dbReference>
<feature type="transmembrane region" description="Helical" evidence="9">
    <location>
        <begin position="206"/>
        <end position="227"/>
    </location>
</feature>
<feature type="region of interest" description="Disordered" evidence="8">
    <location>
        <begin position="918"/>
        <end position="940"/>
    </location>
</feature>
<evidence type="ECO:0000256" key="2">
    <source>
        <dbReference type="ARBA" id="ARBA00009598"/>
    </source>
</evidence>
<keyword evidence="4" id="KW-0762">Sugar transport</keyword>
<dbReference type="PANTHER" id="PTHR43184">
    <property type="entry name" value="MAJOR FACILITATOR SUPERFAMILY TRANSPORTER 16, ISOFORM B"/>
    <property type="match status" value="1"/>
</dbReference>
<dbReference type="Gene3D" id="1.20.1250.20">
    <property type="entry name" value="MFS general substrate transporter like domains"/>
    <property type="match status" value="2"/>
</dbReference>
<reference evidence="10" key="1">
    <citation type="journal article" date="2013" name="Genome Biol.">
        <title>Draft genome of the mountain pine beetle, Dendroctonus ponderosae Hopkins, a major forest pest.</title>
        <authorList>
            <person name="Keeling C.I."/>
            <person name="Yuen M.M."/>
            <person name="Liao N.Y."/>
            <person name="Docking T.R."/>
            <person name="Chan S.K."/>
            <person name="Taylor G.A."/>
            <person name="Palmquist D.L."/>
            <person name="Jackman S.D."/>
            <person name="Nguyen A."/>
            <person name="Li M."/>
            <person name="Henderson H."/>
            <person name="Janes J.K."/>
            <person name="Zhao Y."/>
            <person name="Pandoh P."/>
            <person name="Moore R."/>
            <person name="Sperling F.A."/>
            <person name="Huber D.P."/>
            <person name="Birol I."/>
            <person name="Jones S.J."/>
            <person name="Bohlmann J."/>
        </authorList>
    </citation>
    <scope>NUCLEOTIDE SEQUENCE</scope>
</reference>
<name>N6TCI8_DENPD</name>
<evidence type="ECO:0000256" key="4">
    <source>
        <dbReference type="ARBA" id="ARBA00022597"/>
    </source>
</evidence>
<feature type="transmembrane region" description="Helical" evidence="9">
    <location>
        <begin position="445"/>
        <end position="462"/>
    </location>
</feature>
<dbReference type="OrthoDB" id="6149028at2759"/>
<dbReference type="PANTHER" id="PTHR43184:SF12">
    <property type="entry name" value="SUGAR PHOSPHATE EXCHANGER 3"/>
    <property type="match status" value="1"/>
</dbReference>
<evidence type="ECO:0000256" key="7">
    <source>
        <dbReference type="ARBA" id="ARBA00023136"/>
    </source>
</evidence>
<evidence type="ECO:0000256" key="5">
    <source>
        <dbReference type="ARBA" id="ARBA00022692"/>
    </source>
</evidence>
<dbReference type="InterPro" id="IPR036259">
    <property type="entry name" value="MFS_trans_sf"/>
</dbReference>
<accession>N6TCI8</accession>
<feature type="transmembrane region" description="Helical" evidence="9">
    <location>
        <begin position="269"/>
        <end position="292"/>
    </location>
</feature>
<dbReference type="GO" id="GO:0016020">
    <property type="term" value="C:membrane"/>
    <property type="evidence" value="ECO:0007669"/>
    <property type="project" value="UniProtKB-SubCell"/>
</dbReference>
<dbReference type="AlphaFoldDB" id="N6TCI8"/>
<dbReference type="GO" id="GO:0022857">
    <property type="term" value="F:transmembrane transporter activity"/>
    <property type="evidence" value="ECO:0007669"/>
    <property type="project" value="InterPro"/>
</dbReference>
<dbReference type="SUPFAM" id="SSF103473">
    <property type="entry name" value="MFS general substrate transporter"/>
    <property type="match status" value="1"/>
</dbReference>
<feature type="transmembrane region" description="Helical" evidence="9">
    <location>
        <begin position="298"/>
        <end position="321"/>
    </location>
</feature>
<feature type="transmembrane region" description="Helical" evidence="9">
    <location>
        <begin position="535"/>
        <end position="560"/>
    </location>
</feature>
<dbReference type="FunFam" id="1.20.1250.20:FF:000028">
    <property type="entry name" value="Sugar phosphate exchanger 3 isoform 1"/>
    <property type="match status" value="1"/>
</dbReference>
<feature type="transmembrane region" description="Helical" evidence="9">
    <location>
        <begin position="498"/>
        <end position="523"/>
    </location>
</feature>
<evidence type="ECO:0000256" key="3">
    <source>
        <dbReference type="ARBA" id="ARBA00022448"/>
    </source>
</evidence>
<feature type="region of interest" description="Disordered" evidence="8">
    <location>
        <begin position="722"/>
        <end position="743"/>
    </location>
</feature>